<dbReference type="Gene3D" id="3.30.420.10">
    <property type="entry name" value="Ribonuclease H-like superfamily/Ribonuclease H"/>
    <property type="match status" value="1"/>
</dbReference>
<accession>A0A0K2TK09</accession>
<dbReference type="GO" id="GO:0003676">
    <property type="term" value="F:nucleic acid binding"/>
    <property type="evidence" value="ECO:0007669"/>
    <property type="project" value="InterPro"/>
</dbReference>
<dbReference type="EMBL" id="HACA01008621">
    <property type="protein sequence ID" value="CDW25982.1"/>
    <property type="molecule type" value="Transcribed_RNA"/>
</dbReference>
<organism evidence="1">
    <name type="scientific">Lepeophtheirus salmonis</name>
    <name type="common">Salmon louse</name>
    <name type="synonym">Caligus salmonis</name>
    <dbReference type="NCBI Taxonomy" id="72036"/>
    <lineage>
        <taxon>Eukaryota</taxon>
        <taxon>Metazoa</taxon>
        <taxon>Ecdysozoa</taxon>
        <taxon>Arthropoda</taxon>
        <taxon>Crustacea</taxon>
        <taxon>Multicrustacea</taxon>
        <taxon>Hexanauplia</taxon>
        <taxon>Copepoda</taxon>
        <taxon>Siphonostomatoida</taxon>
        <taxon>Caligidae</taxon>
        <taxon>Lepeophtheirus</taxon>
    </lineage>
</organism>
<dbReference type="InterPro" id="IPR036397">
    <property type="entry name" value="RNaseH_sf"/>
</dbReference>
<name>A0A0K2TK09_LEPSM</name>
<reference evidence="1" key="1">
    <citation type="submission" date="2014-05" db="EMBL/GenBank/DDBJ databases">
        <authorList>
            <person name="Chronopoulou M."/>
        </authorList>
    </citation>
    <scope>NUCLEOTIDE SEQUENCE</scope>
    <source>
        <tissue evidence="1">Whole organism</tissue>
    </source>
</reference>
<proteinExistence type="predicted"/>
<dbReference type="PANTHER" id="PTHR46068:SF1">
    <property type="entry name" value="TRANSPOSASE IS30-LIKE HTH DOMAIN-CONTAINING PROTEIN"/>
    <property type="match status" value="1"/>
</dbReference>
<dbReference type="PANTHER" id="PTHR46068">
    <property type="entry name" value="PROTEIN CBG27172"/>
    <property type="match status" value="1"/>
</dbReference>
<protein>
    <recommendedName>
        <fullName evidence="2">Tc1-like transposase DDE domain-containing protein</fullName>
    </recommendedName>
</protein>
<evidence type="ECO:0008006" key="2">
    <source>
        <dbReference type="Google" id="ProtNLM"/>
    </source>
</evidence>
<dbReference type="AlphaFoldDB" id="A0A0K2TK09"/>
<evidence type="ECO:0000313" key="1">
    <source>
        <dbReference type="EMBL" id="CDW25982.1"/>
    </source>
</evidence>
<sequence>MPPIDRHSEEERGASKFVCGSRQMYCKHFILRGHFQRGPGIQPSERLLAWGITRGSQGGIPYKTSVPKNSHGDRGVQQQEDASLFFKNGKKIGQEAYYMVLRFTILPWLKATYSEDNYIWNQDGAPSHTSAQFQKFCADNVAEFWPKDMWQSSSPDLNPLDFAALSTLEKETNWTFHPNVDSLKATIVKEWNNLSEKFITNWCKTFRRRVGHVIAAEGGHIE</sequence>